<dbReference type="AlphaFoldDB" id="A0A7T8BAP3"/>
<feature type="transmembrane region" description="Helical" evidence="1">
    <location>
        <begin position="196"/>
        <end position="214"/>
    </location>
</feature>
<keyword evidence="2" id="KW-0645">Protease</keyword>
<dbReference type="PANTHER" id="PTHR36844:SF1">
    <property type="entry name" value="PROTEASE PRSW"/>
    <property type="match status" value="1"/>
</dbReference>
<evidence type="ECO:0000313" key="3">
    <source>
        <dbReference type="Proteomes" id="UP000595917"/>
    </source>
</evidence>
<feature type="transmembrane region" description="Helical" evidence="1">
    <location>
        <begin position="172"/>
        <end position="190"/>
    </location>
</feature>
<dbReference type="PANTHER" id="PTHR36844">
    <property type="entry name" value="PROTEASE PRSW"/>
    <property type="match status" value="1"/>
</dbReference>
<protein>
    <submittedName>
        <fullName evidence="2">PrsW family intramembrane metalloprotease</fullName>
    </submittedName>
</protein>
<name>A0A7T8BAP3_9SPIR</name>
<organism evidence="2 3">
    <name type="scientific">Breznakiella homolactica</name>
    <dbReference type="NCBI Taxonomy" id="2798577"/>
    <lineage>
        <taxon>Bacteria</taxon>
        <taxon>Pseudomonadati</taxon>
        <taxon>Spirochaetota</taxon>
        <taxon>Spirochaetia</taxon>
        <taxon>Spirochaetales</taxon>
        <taxon>Breznakiellaceae</taxon>
        <taxon>Breznakiella</taxon>
    </lineage>
</organism>
<dbReference type="EMBL" id="CP067089">
    <property type="protein sequence ID" value="QQO09591.1"/>
    <property type="molecule type" value="Genomic_DNA"/>
</dbReference>
<accession>A0A7T8BAP3</accession>
<proteinExistence type="predicted"/>
<keyword evidence="1" id="KW-0472">Membrane</keyword>
<reference evidence="2" key="1">
    <citation type="submission" date="2021-01" db="EMBL/GenBank/DDBJ databases">
        <title>Description of Breznakiella homolactica.</title>
        <authorList>
            <person name="Song Y."/>
            <person name="Brune A."/>
        </authorList>
    </citation>
    <scope>NUCLEOTIDE SEQUENCE</scope>
    <source>
        <strain evidence="2">RmG30</strain>
    </source>
</reference>
<keyword evidence="2" id="KW-0482">Metalloprotease</keyword>
<feature type="transmembrane region" description="Helical" evidence="1">
    <location>
        <begin position="33"/>
        <end position="55"/>
    </location>
</feature>
<gene>
    <name evidence="2" type="ORF">JFL75_01345</name>
</gene>
<dbReference type="InterPro" id="IPR026898">
    <property type="entry name" value="PrsW"/>
</dbReference>
<dbReference type="RefSeq" id="WP_215626894.1">
    <property type="nucleotide sequence ID" value="NZ_CP067089.2"/>
</dbReference>
<keyword evidence="3" id="KW-1185">Reference proteome</keyword>
<dbReference type="Pfam" id="PF13367">
    <property type="entry name" value="PrsW-protease"/>
    <property type="match status" value="1"/>
</dbReference>
<keyword evidence="1" id="KW-0812">Transmembrane</keyword>
<dbReference type="GO" id="GO:0008237">
    <property type="term" value="F:metallopeptidase activity"/>
    <property type="evidence" value="ECO:0007669"/>
    <property type="project" value="UniProtKB-KW"/>
</dbReference>
<dbReference type="KEGG" id="bhc:JFL75_01345"/>
<evidence type="ECO:0000313" key="2">
    <source>
        <dbReference type="EMBL" id="QQO09591.1"/>
    </source>
</evidence>
<sequence>MVNGFGSLILLLFLSALPVLVAYLWFSLRKYPYGILWFLCALLAGIVSLLIAAFLQGLFPVSSGTGFGSLLFRLFVKIALTEEGGRLLALAVFFIIGRRWPRIGSGESPSHGAATGLVAGLGFAFIENASYAAADIQVAVIRGLMAAPLHGGCGARVGMTAAALCSRRPGSLKNFVLAVLIHGMYNFLIIHPGIPAFVPLIVSFASLISAVYLINMRNRQPRT</sequence>
<dbReference type="Proteomes" id="UP000595917">
    <property type="component" value="Chromosome"/>
</dbReference>
<feature type="transmembrane region" description="Helical" evidence="1">
    <location>
        <begin position="6"/>
        <end position="26"/>
    </location>
</feature>
<keyword evidence="1" id="KW-1133">Transmembrane helix</keyword>
<evidence type="ECO:0000256" key="1">
    <source>
        <dbReference type="SAM" id="Phobius"/>
    </source>
</evidence>
<keyword evidence="2" id="KW-0378">Hydrolase</keyword>
<feature type="transmembrane region" description="Helical" evidence="1">
    <location>
        <begin position="75"/>
        <end position="96"/>
    </location>
</feature>